<feature type="region of interest" description="Disordered" evidence="1">
    <location>
        <begin position="1"/>
        <end position="27"/>
    </location>
</feature>
<reference evidence="2 3" key="1">
    <citation type="journal article" date="2019" name="Int. J. Syst. Evol. Microbiol.">
        <title>The Global Catalogue of Microorganisms (GCM) 10K type strain sequencing project: providing services to taxonomists for standard genome sequencing and annotation.</title>
        <authorList>
            <consortium name="The Broad Institute Genomics Platform"/>
            <consortium name="The Broad Institute Genome Sequencing Center for Infectious Disease"/>
            <person name="Wu L."/>
            <person name="Ma J."/>
        </authorList>
    </citation>
    <scope>NUCLEOTIDE SEQUENCE [LARGE SCALE GENOMIC DNA]</scope>
    <source>
        <strain evidence="2 3">JCM 16328</strain>
    </source>
</reference>
<accession>A0AAV3T669</accession>
<sequence>MLESLQRRIESDGETERRLDSNRGPDAERRSVVATPLFRLGRAIFGGILALLAIDNLRNLDERIEYARAKGAPAPDLSVPGISITLLLGSVGVTLWRLPSASAAAVATFFAAVTPQMHDFWTIEDDAERQQEFFQFLKNGALFGAALALARLARRHR</sequence>
<evidence type="ECO:0000313" key="2">
    <source>
        <dbReference type="EMBL" id="GAA0664233.1"/>
    </source>
</evidence>
<evidence type="ECO:0000256" key="1">
    <source>
        <dbReference type="SAM" id="MobiDB-lite"/>
    </source>
</evidence>
<keyword evidence="3" id="KW-1185">Reference proteome</keyword>
<dbReference type="Proteomes" id="UP001500420">
    <property type="component" value="Unassembled WGS sequence"/>
</dbReference>
<protein>
    <recommendedName>
        <fullName evidence="4">DoxX family protein</fullName>
    </recommendedName>
</protein>
<dbReference type="AlphaFoldDB" id="A0AAV3T669"/>
<evidence type="ECO:0000313" key="3">
    <source>
        <dbReference type="Proteomes" id="UP001500420"/>
    </source>
</evidence>
<dbReference type="EMBL" id="BAAADV010000001">
    <property type="protein sequence ID" value="GAA0664233.1"/>
    <property type="molecule type" value="Genomic_DNA"/>
</dbReference>
<evidence type="ECO:0008006" key="4">
    <source>
        <dbReference type="Google" id="ProtNLM"/>
    </source>
</evidence>
<gene>
    <name evidence="2" type="ORF">GCM10009020_06360</name>
</gene>
<dbReference type="RefSeq" id="WP_343772410.1">
    <property type="nucleotide sequence ID" value="NZ_BAAADV010000001.1"/>
</dbReference>
<proteinExistence type="predicted"/>
<organism evidence="2 3">
    <name type="scientific">Natronoarchaeum mannanilyticum</name>
    <dbReference type="NCBI Taxonomy" id="926360"/>
    <lineage>
        <taxon>Archaea</taxon>
        <taxon>Methanobacteriati</taxon>
        <taxon>Methanobacteriota</taxon>
        <taxon>Stenosarchaea group</taxon>
        <taxon>Halobacteria</taxon>
        <taxon>Halobacteriales</taxon>
        <taxon>Natronoarchaeaceae</taxon>
    </lineage>
</organism>
<name>A0AAV3T669_9EURY</name>
<comment type="caution">
    <text evidence="2">The sequence shown here is derived from an EMBL/GenBank/DDBJ whole genome shotgun (WGS) entry which is preliminary data.</text>
</comment>